<protein>
    <submittedName>
        <fullName evidence="2">Aldo/keto reductase</fullName>
    </submittedName>
</protein>
<dbReference type="PIRSF" id="PIRSF000097">
    <property type="entry name" value="AKR"/>
    <property type="match status" value="1"/>
</dbReference>
<gene>
    <name evidence="2" type="ORF">HLB44_09080</name>
</gene>
<dbReference type="RefSeq" id="WP_173122215.1">
    <property type="nucleotide sequence ID" value="NZ_JABRWJ010000002.1"/>
</dbReference>
<keyword evidence="3" id="KW-1185">Reference proteome</keyword>
<proteinExistence type="predicted"/>
<dbReference type="PRINTS" id="PR00069">
    <property type="entry name" value="ALDKETRDTASE"/>
</dbReference>
<dbReference type="EMBL" id="JABRWJ010000002">
    <property type="protein sequence ID" value="NRF67133.1"/>
    <property type="molecule type" value="Genomic_DNA"/>
</dbReference>
<evidence type="ECO:0000259" key="1">
    <source>
        <dbReference type="Pfam" id="PF00248"/>
    </source>
</evidence>
<dbReference type="PANTHER" id="PTHR43638">
    <property type="entry name" value="OXIDOREDUCTASE, ALDO/KETO REDUCTASE FAMILY PROTEIN"/>
    <property type="match status" value="1"/>
</dbReference>
<evidence type="ECO:0000313" key="2">
    <source>
        <dbReference type="EMBL" id="NRF67133.1"/>
    </source>
</evidence>
<dbReference type="Gene3D" id="3.20.20.100">
    <property type="entry name" value="NADP-dependent oxidoreductase domain"/>
    <property type="match status" value="1"/>
</dbReference>
<dbReference type="Proteomes" id="UP000737171">
    <property type="component" value="Unassembled WGS sequence"/>
</dbReference>
<organism evidence="2 3">
    <name type="scientific">Pseudaquabacterium terrae</name>
    <dbReference type="NCBI Taxonomy" id="2732868"/>
    <lineage>
        <taxon>Bacteria</taxon>
        <taxon>Pseudomonadati</taxon>
        <taxon>Pseudomonadota</taxon>
        <taxon>Betaproteobacteria</taxon>
        <taxon>Burkholderiales</taxon>
        <taxon>Sphaerotilaceae</taxon>
        <taxon>Pseudaquabacterium</taxon>
    </lineage>
</organism>
<dbReference type="InterPro" id="IPR020471">
    <property type="entry name" value="AKR"/>
</dbReference>
<dbReference type="InterPro" id="IPR023210">
    <property type="entry name" value="NADP_OxRdtase_dom"/>
</dbReference>
<dbReference type="InterPro" id="IPR036812">
    <property type="entry name" value="NAD(P)_OxRdtase_dom_sf"/>
</dbReference>
<dbReference type="Pfam" id="PF00248">
    <property type="entry name" value="Aldo_ket_red"/>
    <property type="match status" value="1"/>
</dbReference>
<reference evidence="2 3" key="1">
    <citation type="submission" date="2020-05" db="EMBL/GenBank/DDBJ databases">
        <title>Aquincola sp. isolate from soil.</title>
        <authorList>
            <person name="Han J."/>
            <person name="Kim D.-U."/>
        </authorList>
    </citation>
    <scope>NUCLEOTIDE SEQUENCE [LARGE SCALE GENOMIC DNA]</scope>
    <source>
        <strain evidence="2 3">S2</strain>
    </source>
</reference>
<evidence type="ECO:0000313" key="3">
    <source>
        <dbReference type="Proteomes" id="UP000737171"/>
    </source>
</evidence>
<accession>A0ABX2EEV3</accession>
<dbReference type="PANTHER" id="PTHR43638:SF3">
    <property type="entry name" value="ALDEHYDE REDUCTASE"/>
    <property type="match status" value="1"/>
</dbReference>
<comment type="caution">
    <text evidence="2">The sequence shown here is derived from an EMBL/GenBank/DDBJ whole genome shotgun (WGS) entry which is preliminary data.</text>
</comment>
<dbReference type="SUPFAM" id="SSF51430">
    <property type="entry name" value="NAD(P)-linked oxidoreductase"/>
    <property type="match status" value="1"/>
</dbReference>
<sequence length="286" mass="30578">MKTLALPGGATMPAFGLGTWRYGEQAGRRSAELTALRDALALGYRLFDTAEMYGEGGAETLLGQAIADALRAGEVRRDELFIVSKVYPHNASRRGVPAACERSLKRLQLERIDLYLLHWRGEHPLAETAAALQDLVAAGHIAHWGVSNLDVDDLEELAKATDPSGAPCAANQVYYSLGERGPEAALLPWQRARGLPLMAYSPIDQGALAAADMLGALAQPLGLSAAQLALAWVLAQPGVVAIPKTAQRPHLRDNLAAAAVELPADVLAALDRHFPPPKRKRPLAMI</sequence>
<feature type="domain" description="NADP-dependent oxidoreductase" evidence="1">
    <location>
        <begin position="16"/>
        <end position="273"/>
    </location>
</feature>
<name>A0ABX2EEV3_9BURK</name>